<reference evidence="2" key="1">
    <citation type="submission" date="2021-01" db="EMBL/GenBank/DDBJ databases">
        <title>Genome sequence of strain Noviherbaspirillum sp. DKR-6.</title>
        <authorList>
            <person name="Chaudhary D.K."/>
        </authorList>
    </citation>
    <scope>NUCLEOTIDE SEQUENCE</scope>
    <source>
        <strain evidence="2">DKR-6</strain>
    </source>
</reference>
<feature type="domain" description="AsmA" evidence="1">
    <location>
        <begin position="20"/>
        <end position="140"/>
    </location>
</feature>
<dbReference type="InterPro" id="IPR052894">
    <property type="entry name" value="AsmA-related"/>
</dbReference>
<keyword evidence="3" id="KW-1185">Reference proteome</keyword>
<accession>A0A934SMB6</accession>
<dbReference type="RefSeq" id="WP_200589594.1">
    <property type="nucleotide sequence ID" value="NZ_JAEPBG010000001.1"/>
</dbReference>
<organism evidence="2 3">
    <name type="scientific">Noviherbaspirillum pedocola</name>
    <dbReference type="NCBI Taxonomy" id="2801341"/>
    <lineage>
        <taxon>Bacteria</taxon>
        <taxon>Pseudomonadati</taxon>
        <taxon>Pseudomonadota</taxon>
        <taxon>Betaproteobacteria</taxon>
        <taxon>Burkholderiales</taxon>
        <taxon>Oxalobacteraceae</taxon>
        <taxon>Noviherbaspirillum</taxon>
    </lineage>
</organism>
<dbReference type="PANTHER" id="PTHR30441">
    <property type="entry name" value="DUF748 DOMAIN-CONTAINING PROTEIN"/>
    <property type="match status" value="1"/>
</dbReference>
<dbReference type="GO" id="GO:0005886">
    <property type="term" value="C:plasma membrane"/>
    <property type="evidence" value="ECO:0007669"/>
    <property type="project" value="TreeGrafter"/>
</dbReference>
<dbReference type="Pfam" id="PF05170">
    <property type="entry name" value="AsmA"/>
    <property type="match status" value="2"/>
</dbReference>
<evidence type="ECO:0000259" key="1">
    <source>
        <dbReference type="Pfam" id="PF05170"/>
    </source>
</evidence>
<name>A0A934SMB6_9BURK</name>
<protein>
    <submittedName>
        <fullName evidence="2">AsmA family protein</fullName>
    </submittedName>
</protein>
<sequence length="654" mass="69395">MSAHALPRSTARTWRRRIAIIAACLAVAALALIIAAHALFDGERLIALAREHARREWSRDLDISKLSLSLLPAPTLRAQGVTLSNPDWARQPRMAEIDSLDVRLAILPLLSGRVAPTAVHVRGLRLDLERDANGRANWQLAPGHGRIDWRHLNTLSAEAAELRWSNAKLSAEHSALDLSLPLAELRADTGWKAPHLTATLARHGVDMLLDARCDDLSALRAADAAADAATDCKLAATLEGARLALSGKLPLSADGSIDAAIEADAPHPEQLLAFFDMPRHRTAMSLRARIHGAAAASGIHLSDLHARFGSMEADARMTIHPDAKPPSYEADIAIPRLDWAQLSREAGREPPAAAPGTTLFRRAALPWQALSTLADADGRIRLHVGEAKLLSGIAATKLDADIALGGGAIDVSRYTMHLLGGSAAGALRLDPTRRRARLDLAARDVLLERWFSERGRKLPLSGGPMTIDAQVTGHGDSMTALAATLDGAIDVRGGRTVIRSERAGEVEKLLTDMLPLFSEQAAQRMTLECFAGRLRFANGRAAGGGIVGARSDVSQLLTSGAVDLRQQDVDLRGRVRARHGVAIGISVLTSDVRIHGPLKKPAIALDPAATPGALARLGAALLTGGLSLIATAAWDAANPATDACAAVFRPGKDK</sequence>
<evidence type="ECO:0000313" key="2">
    <source>
        <dbReference type="EMBL" id="MBK4733110.1"/>
    </source>
</evidence>
<gene>
    <name evidence="2" type="ORF">JJB74_00575</name>
</gene>
<dbReference type="EMBL" id="JAEPBG010000001">
    <property type="protein sequence ID" value="MBK4733110.1"/>
    <property type="molecule type" value="Genomic_DNA"/>
</dbReference>
<proteinExistence type="predicted"/>
<feature type="domain" description="AsmA" evidence="1">
    <location>
        <begin position="367"/>
        <end position="490"/>
    </location>
</feature>
<dbReference type="Proteomes" id="UP000622890">
    <property type="component" value="Unassembled WGS sequence"/>
</dbReference>
<comment type="caution">
    <text evidence="2">The sequence shown here is derived from an EMBL/GenBank/DDBJ whole genome shotgun (WGS) entry which is preliminary data.</text>
</comment>
<dbReference type="InterPro" id="IPR007844">
    <property type="entry name" value="AsmA"/>
</dbReference>
<dbReference type="AlphaFoldDB" id="A0A934SMB6"/>
<dbReference type="PANTHER" id="PTHR30441:SF4">
    <property type="entry name" value="PROTEIN ASMA"/>
    <property type="match status" value="1"/>
</dbReference>
<dbReference type="GO" id="GO:0090313">
    <property type="term" value="P:regulation of protein targeting to membrane"/>
    <property type="evidence" value="ECO:0007669"/>
    <property type="project" value="TreeGrafter"/>
</dbReference>
<evidence type="ECO:0000313" key="3">
    <source>
        <dbReference type="Proteomes" id="UP000622890"/>
    </source>
</evidence>